<evidence type="ECO:0000313" key="2">
    <source>
        <dbReference type="EMBL" id="UWZ84925.1"/>
    </source>
</evidence>
<evidence type="ECO:0000313" key="3">
    <source>
        <dbReference type="Proteomes" id="UP001059380"/>
    </source>
</evidence>
<dbReference type="KEGG" id="orp:MOP44_03055"/>
<feature type="domain" description="YdhG-like" evidence="1">
    <location>
        <begin position="9"/>
        <end position="106"/>
    </location>
</feature>
<name>A0A9J7BV88_9BACT</name>
<keyword evidence="3" id="KW-1185">Reference proteome</keyword>
<dbReference type="PIRSF" id="PIRSF021308">
    <property type="entry name" value="UCP021308"/>
    <property type="match status" value="1"/>
</dbReference>
<dbReference type="InterPro" id="IPR016786">
    <property type="entry name" value="YdeI_bac"/>
</dbReference>
<dbReference type="InterPro" id="IPR014922">
    <property type="entry name" value="YdhG-like"/>
</dbReference>
<dbReference type="Pfam" id="PF13376">
    <property type="entry name" value="OmdA"/>
    <property type="match status" value="1"/>
</dbReference>
<sequence>MQVPFAKKWQKETDKLRKIALDCDLTEELKWSKPCFTYQNKNVAIIIPLKESCALSFFKGALLKDPKGILQKIGEHSQAGRWIKFTSVKEITALQTTLRDYLYEAMQAEESGEKVKLKKPAEYAVPEELQTLLDKNPTLKAAFEALTPGRRKSYFFHITGAKQEKTRVSRAEKCIPLILAGRGFLERPPE</sequence>
<dbReference type="Proteomes" id="UP001059380">
    <property type="component" value="Chromosome"/>
</dbReference>
<evidence type="ECO:0000259" key="1">
    <source>
        <dbReference type="Pfam" id="PF08818"/>
    </source>
</evidence>
<gene>
    <name evidence="2" type="ORF">MOP44_03055</name>
</gene>
<proteinExistence type="predicted"/>
<protein>
    <submittedName>
        <fullName evidence="2">YdeI/OmpD-associated family protein</fullName>
    </submittedName>
</protein>
<organism evidence="2 3">
    <name type="scientific">Occallatibacter riparius</name>
    <dbReference type="NCBI Taxonomy" id="1002689"/>
    <lineage>
        <taxon>Bacteria</taxon>
        <taxon>Pseudomonadati</taxon>
        <taxon>Acidobacteriota</taxon>
        <taxon>Terriglobia</taxon>
        <taxon>Terriglobales</taxon>
        <taxon>Acidobacteriaceae</taxon>
        <taxon>Occallatibacter</taxon>
    </lineage>
</organism>
<dbReference type="RefSeq" id="WP_260794431.1">
    <property type="nucleotide sequence ID" value="NZ_CP093313.1"/>
</dbReference>
<reference evidence="2" key="1">
    <citation type="submission" date="2021-04" db="EMBL/GenBank/DDBJ databases">
        <title>Phylogenetic analysis of Acidobacteriaceae.</title>
        <authorList>
            <person name="Qiu L."/>
            <person name="Zhang Q."/>
        </authorList>
    </citation>
    <scope>NUCLEOTIDE SEQUENCE</scope>
    <source>
        <strain evidence="2">DSM 25168</strain>
    </source>
</reference>
<dbReference type="Pfam" id="PF08818">
    <property type="entry name" value="DUF1801"/>
    <property type="match status" value="1"/>
</dbReference>
<dbReference type="SUPFAM" id="SSF159888">
    <property type="entry name" value="YdhG-like"/>
    <property type="match status" value="1"/>
</dbReference>
<accession>A0A9J7BV88</accession>
<dbReference type="EMBL" id="CP093313">
    <property type="protein sequence ID" value="UWZ84925.1"/>
    <property type="molecule type" value="Genomic_DNA"/>
</dbReference>
<dbReference type="AlphaFoldDB" id="A0A9J7BV88"/>